<dbReference type="InterPro" id="IPR013094">
    <property type="entry name" value="AB_hydrolase_3"/>
</dbReference>
<proteinExistence type="inferred from homology"/>
<reference evidence="4 5" key="1">
    <citation type="submission" date="2018-10" db="EMBL/GenBank/DDBJ databases">
        <title>Comparative analysis of microorganisms from saline springs in Andes Mountain Range, Colombia.</title>
        <authorList>
            <person name="Rubin E."/>
        </authorList>
    </citation>
    <scope>NUCLEOTIDE SEQUENCE [LARGE SCALE GENOMIC DNA]</scope>
    <source>
        <strain evidence="4 5">USBA GBX 843</strain>
    </source>
</reference>
<dbReference type="SUPFAM" id="SSF53474">
    <property type="entry name" value="alpha/beta-Hydrolases"/>
    <property type="match status" value="1"/>
</dbReference>
<sequence length="331" mass="36005">MNAGSNETSLKGDLVVPERRIPVPMTISSQAQAFLAAPPPARETEEPDPEDQAAWRVYIDSMQEMVMSHVSELEFRYPAKIEALPLANASLYVITPENLAPEDESRAILYVHGGGFIVGGDRAAAIAALPLACASGCRVYSIDYRMPVDFPFPAGLDDVCDAYLRVLEEHRPENVAVFGVSAGGGLAPAMLIRMRDRGEPLPAAAVLFTPGADISESGDTYETNQHIDVVLKTRMPKTFALYANGTDLRDPELSPVFADYTKGFPPTLLISGTRDILLSTTVIMHRALRRAGIEADLHVFEAMPHAGFRGAPEDAEVLAEQVRFITERLGR</sequence>
<dbReference type="PANTHER" id="PTHR48081:SF30">
    <property type="entry name" value="ACETYL-HYDROLASE LIPR-RELATED"/>
    <property type="match status" value="1"/>
</dbReference>
<dbReference type="EMBL" id="RCDC01000004">
    <property type="protein sequence ID" value="RLK56393.1"/>
    <property type="molecule type" value="Genomic_DNA"/>
</dbReference>
<organism evidence="4 5">
    <name type="scientific">Stenotrophomonas rhizophila</name>
    <dbReference type="NCBI Taxonomy" id="216778"/>
    <lineage>
        <taxon>Bacteria</taxon>
        <taxon>Pseudomonadati</taxon>
        <taxon>Pseudomonadota</taxon>
        <taxon>Gammaproteobacteria</taxon>
        <taxon>Lysobacterales</taxon>
        <taxon>Lysobacteraceae</taxon>
        <taxon>Stenotrophomonas</taxon>
    </lineage>
</organism>
<keyword evidence="2" id="KW-0378">Hydrolase</keyword>
<dbReference type="GO" id="GO:0004806">
    <property type="term" value="F:triacylglycerol lipase activity"/>
    <property type="evidence" value="ECO:0007669"/>
    <property type="project" value="TreeGrafter"/>
</dbReference>
<protein>
    <submittedName>
        <fullName evidence="4">Acetyl esterase/lipase</fullName>
    </submittedName>
</protein>
<feature type="domain" description="Alpha/beta hydrolase fold-3" evidence="3">
    <location>
        <begin position="108"/>
        <end position="306"/>
    </location>
</feature>
<name>A0A498CH99_9GAMM</name>
<dbReference type="AlphaFoldDB" id="A0A498CH99"/>
<dbReference type="Proteomes" id="UP000274786">
    <property type="component" value="Unassembled WGS sequence"/>
</dbReference>
<evidence type="ECO:0000256" key="1">
    <source>
        <dbReference type="ARBA" id="ARBA00010515"/>
    </source>
</evidence>
<accession>A0A498CH99</accession>
<dbReference type="InterPro" id="IPR050300">
    <property type="entry name" value="GDXG_lipolytic_enzyme"/>
</dbReference>
<comment type="similarity">
    <text evidence="1">Belongs to the 'GDXG' lipolytic enzyme family.</text>
</comment>
<dbReference type="Gene3D" id="3.40.50.1820">
    <property type="entry name" value="alpha/beta hydrolase"/>
    <property type="match status" value="1"/>
</dbReference>
<comment type="caution">
    <text evidence="4">The sequence shown here is derived from an EMBL/GenBank/DDBJ whole genome shotgun (WGS) entry which is preliminary data.</text>
</comment>
<dbReference type="InterPro" id="IPR029058">
    <property type="entry name" value="AB_hydrolase_fold"/>
</dbReference>
<evidence type="ECO:0000256" key="2">
    <source>
        <dbReference type="ARBA" id="ARBA00022801"/>
    </source>
</evidence>
<gene>
    <name evidence="4" type="ORF">BCL79_0779</name>
</gene>
<evidence type="ECO:0000259" key="3">
    <source>
        <dbReference type="Pfam" id="PF07859"/>
    </source>
</evidence>
<dbReference type="PANTHER" id="PTHR48081">
    <property type="entry name" value="AB HYDROLASE SUPERFAMILY PROTEIN C4A8.06C"/>
    <property type="match status" value="1"/>
</dbReference>
<evidence type="ECO:0000313" key="4">
    <source>
        <dbReference type="EMBL" id="RLK56393.1"/>
    </source>
</evidence>
<evidence type="ECO:0000313" key="5">
    <source>
        <dbReference type="Proteomes" id="UP000274786"/>
    </source>
</evidence>
<dbReference type="Pfam" id="PF07859">
    <property type="entry name" value="Abhydrolase_3"/>
    <property type="match status" value="1"/>
</dbReference>